<evidence type="ECO:0000313" key="3">
    <source>
        <dbReference type="Proteomes" id="UP000299102"/>
    </source>
</evidence>
<gene>
    <name evidence="2" type="ORF">EVAR_52609_1</name>
</gene>
<dbReference type="AlphaFoldDB" id="A0A4C1YP74"/>
<evidence type="ECO:0000256" key="1">
    <source>
        <dbReference type="SAM" id="MobiDB-lite"/>
    </source>
</evidence>
<feature type="region of interest" description="Disordered" evidence="1">
    <location>
        <begin position="1"/>
        <end position="20"/>
    </location>
</feature>
<keyword evidence="3" id="KW-1185">Reference proteome</keyword>
<name>A0A4C1YP74_EUMVA</name>
<reference evidence="2 3" key="1">
    <citation type="journal article" date="2019" name="Commun. Biol.">
        <title>The bagworm genome reveals a unique fibroin gene that provides high tensile strength.</title>
        <authorList>
            <person name="Kono N."/>
            <person name="Nakamura H."/>
            <person name="Ohtoshi R."/>
            <person name="Tomita M."/>
            <person name="Numata K."/>
            <person name="Arakawa K."/>
        </authorList>
    </citation>
    <scope>NUCLEOTIDE SEQUENCE [LARGE SCALE GENOMIC DNA]</scope>
</reference>
<dbReference type="Proteomes" id="UP000299102">
    <property type="component" value="Unassembled WGS sequence"/>
</dbReference>
<organism evidence="2 3">
    <name type="scientific">Eumeta variegata</name>
    <name type="common">Bagworm moth</name>
    <name type="synonym">Eumeta japonica</name>
    <dbReference type="NCBI Taxonomy" id="151549"/>
    <lineage>
        <taxon>Eukaryota</taxon>
        <taxon>Metazoa</taxon>
        <taxon>Ecdysozoa</taxon>
        <taxon>Arthropoda</taxon>
        <taxon>Hexapoda</taxon>
        <taxon>Insecta</taxon>
        <taxon>Pterygota</taxon>
        <taxon>Neoptera</taxon>
        <taxon>Endopterygota</taxon>
        <taxon>Lepidoptera</taxon>
        <taxon>Glossata</taxon>
        <taxon>Ditrysia</taxon>
        <taxon>Tineoidea</taxon>
        <taxon>Psychidae</taxon>
        <taxon>Oiketicinae</taxon>
        <taxon>Eumeta</taxon>
    </lineage>
</organism>
<protein>
    <submittedName>
        <fullName evidence="2">Uncharacterized protein</fullName>
    </submittedName>
</protein>
<dbReference type="EMBL" id="BGZK01001309">
    <property type="protein sequence ID" value="GBP76920.1"/>
    <property type="molecule type" value="Genomic_DNA"/>
</dbReference>
<comment type="caution">
    <text evidence="2">The sequence shown here is derived from an EMBL/GenBank/DDBJ whole genome shotgun (WGS) entry which is preliminary data.</text>
</comment>
<evidence type="ECO:0000313" key="2">
    <source>
        <dbReference type="EMBL" id="GBP76920.1"/>
    </source>
</evidence>
<proteinExistence type="predicted"/>
<accession>A0A4C1YP74</accession>
<feature type="compositionally biased region" description="Basic and acidic residues" evidence="1">
    <location>
        <begin position="1"/>
        <end position="11"/>
    </location>
</feature>
<sequence length="86" mass="9474">MKEGEGRDTPERSLTGRNTTAKAVTSLSSRLCSDAVREEQVALYLSYVLKSYTSRSMQTAQWLRASPPNRTVAGSIAIMGELTDEF</sequence>